<keyword evidence="2" id="KW-1185">Reference proteome</keyword>
<accession>A0ABD1CV65</accession>
<comment type="caution">
    <text evidence="1">The sequence shown here is derived from an EMBL/GenBank/DDBJ whole genome shotgun (WGS) entry which is preliminary data.</text>
</comment>
<dbReference type="EMBL" id="JBEHCU010009210">
    <property type="protein sequence ID" value="KAL1380316.1"/>
    <property type="molecule type" value="Genomic_DNA"/>
</dbReference>
<name>A0ABD1CV65_CULPP</name>
<proteinExistence type="predicted"/>
<protein>
    <submittedName>
        <fullName evidence="1">Uncharacterized protein</fullName>
    </submittedName>
</protein>
<organism evidence="1 2">
    <name type="scientific">Culex pipiens pipiens</name>
    <name type="common">Northern house mosquito</name>
    <dbReference type="NCBI Taxonomy" id="38569"/>
    <lineage>
        <taxon>Eukaryota</taxon>
        <taxon>Metazoa</taxon>
        <taxon>Ecdysozoa</taxon>
        <taxon>Arthropoda</taxon>
        <taxon>Hexapoda</taxon>
        <taxon>Insecta</taxon>
        <taxon>Pterygota</taxon>
        <taxon>Neoptera</taxon>
        <taxon>Endopterygota</taxon>
        <taxon>Diptera</taxon>
        <taxon>Nematocera</taxon>
        <taxon>Culicoidea</taxon>
        <taxon>Culicidae</taxon>
        <taxon>Culicinae</taxon>
        <taxon>Culicini</taxon>
        <taxon>Culex</taxon>
        <taxon>Culex</taxon>
    </lineage>
</organism>
<dbReference type="AlphaFoldDB" id="A0ABD1CV65"/>
<reference evidence="1 2" key="1">
    <citation type="submission" date="2024-05" db="EMBL/GenBank/DDBJ databases">
        <title>Culex pipiens pipiens assembly and annotation.</title>
        <authorList>
            <person name="Alout H."/>
            <person name="Durand T."/>
        </authorList>
    </citation>
    <scope>NUCLEOTIDE SEQUENCE [LARGE SCALE GENOMIC DNA]</scope>
    <source>
        <strain evidence="1">HA-2024</strain>
        <tissue evidence="1">Whole body</tissue>
    </source>
</reference>
<evidence type="ECO:0000313" key="2">
    <source>
        <dbReference type="Proteomes" id="UP001562425"/>
    </source>
</evidence>
<dbReference type="Proteomes" id="UP001562425">
    <property type="component" value="Unassembled WGS sequence"/>
</dbReference>
<sequence>MRRCMTNPSSRFLEDASIMCNSWSPRHN</sequence>
<gene>
    <name evidence="1" type="ORF">pipiens_014298</name>
</gene>
<evidence type="ECO:0000313" key="1">
    <source>
        <dbReference type="EMBL" id="KAL1380316.1"/>
    </source>
</evidence>
<feature type="non-terminal residue" evidence="1">
    <location>
        <position position="28"/>
    </location>
</feature>